<proteinExistence type="inferred from homology"/>
<reference evidence="3 4" key="1">
    <citation type="submission" date="2012-02" db="EMBL/GenBank/DDBJ databases">
        <title>Shotgun genome sequence of Phaeospirillum photometricum DSM 122.</title>
        <authorList>
            <person name="Duquesne K."/>
            <person name="Sturgis J."/>
        </authorList>
    </citation>
    <scope>NUCLEOTIDE SEQUENCE [LARGE SCALE GENOMIC DNA]</scope>
    <source>
        <strain evidence="4">DSM122</strain>
    </source>
</reference>
<organism evidence="3 4">
    <name type="scientific">Pararhodospirillum photometricum DSM 122</name>
    <dbReference type="NCBI Taxonomy" id="1150469"/>
    <lineage>
        <taxon>Bacteria</taxon>
        <taxon>Pseudomonadati</taxon>
        <taxon>Pseudomonadota</taxon>
        <taxon>Alphaproteobacteria</taxon>
        <taxon>Rhodospirillales</taxon>
        <taxon>Rhodospirillaceae</taxon>
        <taxon>Pararhodospirillum</taxon>
    </lineage>
</organism>
<dbReference type="GO" id="GO:0051537">
    <property type="term" value="F:2 iron, 2 sulfur cluster binding"/>
    <property type="evidence" value="ECO:0007669"/>
    <property type="project" value="TreeGrafter"/>
</dbReference>
<sequence>MALPPSLHLTPAAVTRVKALMARADQPVRGLRVGVAQKGCSGLSYRVDYAEDGPRPLEEVVSQDGATVFIEPGAVLYLIGSEMDYQEDALQASFVFKNPNEKARCGCGESFAV</sequence>
<dbReference type="Gene3D" id="2.60.300.12">
    <property type="entry name" value="HesB-like domain"/>
    <property type="match status" value="1"/>
</dbReference>
<evidence type="ECO:0000259" key="2">
    <source>
        <dbReference type="Pfam" id="PF01521"/>
    </source>
</evidence>
<dbReference type="GO" id="GO:0016226">
    <property type="term" value="P:iron-sulfur cluster assembly"/>
    <property type="evidence" value="ECO:0007669"/>
    <property type="project" value="InterPro"/>
</dbReference>
<dbReference type="STRING" id="1150469.RSPPHO_01044"/>
<dbReference type="SUPFAM" id="SSF89360">
    <property type="entry name" value="HesB-like domain"/>
    <property type="match status" value="1"/>
</dbReference>
<dbReference type="InterPro" id="IPR050322">
    <property type="entry name" value="Fe-S_cluster_asmbl/transfer"/>
</dbReference>
<dbReference type="InterPro" id="IPR017870">
    <property type="entry name" value="FeS_cluster_insertion_CS"/>
</dbReference>
<dbReference type="RefSeq" id="WP_014414310.1">
    <property type="nucleotide sequence ID" value="NC_017059.1"/>
</dbReference>
<accession>H6SRZ1</accession>
<dbReference type="EMBL" id="HE663493">
    <property type="protein sequence ID" value="CCG07670.1"/>
    <property type="molecule type" value="Genomic_DNA"/>
</dbReference>
<dbReference type="GO" id="GO:0005737">
    <property type="term" value="C:cytoplasm"/>
    <property type="evidence" value="ECO:0007669"/>
    <property type="project" value="TreeGrafter"/>
</dbReference>
<dbReference type="InterPro" id="IPR035903">
    <property type="entry name" value="HesB-like_dom_sf"/>
</dbReference>
<dbReference type="Pfam" id="PF01521">
    <property type="entry name" value="Fe-S_biosyn"/>
    <property type="match status" value="1"/>
</dbReference>
<dbReference type="Proteomes" id="UP000033220">
    <property type="component" value="Chromosome DSM 122"/>
</dbReference>
<dbReference type="InterPro" id="IPR016092">
    <property type="entry name" value="ATAP"/>
</dbReference>
<gene>
    <name evidence="3" type="ORF">RSPPHO_01044</name>
</gene>
<dbReference type="PANTHER" id="PTHR10072:SF41">
    <property type="entry name" value="IRON-SULFUR CLUSTER ASSEMBLY 1 HOMOLOG, MITOCHONDRIAL"/>
    <property type="match status" value="1"/>
</dbReference>
<evidence type="ECO:0000313" key="4">
    <source>
        <dbReference type="Proteomes" id="UP000033220"/>
    </source>
</evidence>
<protein>
    <submittedName>
        <fullName evidence="3">HesB/YadR/YfhF</fullName>
    </submittedName>
</protein>
<dbReference type="InterPro" id="IPR000361">
    <property type="entry name" value="ATAP_core_dom"/>
</dbReference>
<keyword evidence="4" id="KW-1185">Reference proteome</keyword>
<evidence type="ECO:0000256" key="1">
    <source>
        <dbReference type="ARBA" id="ARBA00006718"/>
    </source>
</evidence>
<dbReference type="KEGG" id="rpm:RSPPHO_01044"/>
<dbReference type="PROSITE" id="PS01152">
    <property type="entry name" value="HESB"/>
    <property type="match status" value="1"/>
</dbReference>
<dbReference type="OrthoDB" id="9801228at2"/>
<dbReference type="NCBIfam" id="TIGR00049">
    <property type="entry name" value="iron-sulfur cluster assembly accessory protein"/>
    <property type="match status" value="1"/>
</dbReference>
<dbReference type="AlphaFoldDB" id="H6SRZ1"/>
<name>H6SRZ1_PARPM</name>
<dbReference type="eggNOG" id="COG0316">
    <property type="taxonomic scope" value="Bacteria"/>
</dbReference>
<comment type="similarity">
    <text evidence="1">Belongs to the HesB/IscA family.</text>
</comment>
<evidence type="ECO:0000313" key="3">
    <source>
        <dbReference type="EMBL" id="CCG07670.1"/>
    </source>
</evidence>
<dbReference type="HOGENOM" id="CLU_069054_4_2_5"/>
<feature type="domain" description="Core" evidence="2">
    <location>
        <begin position="7"/>
        <end position="109"/>
    </location>
</feature>
<dbReference type="PANTHER" id="PTHR10072">
    <property type="entry name" value="IRON-SULFUR CLUSTER ASSEMBLY PROTEIN"/>
    <property type="match status" value="1"/>
</dbReference>
<dbReference type="PATRIC" id="fig|1150469.3.peg.1191"/>